<feature type="coiled-coil region" evidence="1">
    <location>
        <begin position="207"/>
        <end position="245"/>
    </location>
</feature>
<keyword evidence="1" id="KW-0175">Coiled coil</keyword>
<proteinExistence type="predicted"/>
<evidence type="ECO:0000313" key="3">
    <source>
        <dbReference type="Proteomes" id="UP000033661"/>
    </source>
</evidence>
<keyword evidence="3" id="KW-1185">Reference proteome</keyword>
<name>A0A0F3QDH1_RICBE</name>
<evidence type="ECO:0000313" key="2">
    <source>
        <dbReference type="EMBL" id="KJV89494.1"/>
    </source>
</evidence>
<gene>
    <name evidence="2" type="ORF">RBEAN4_0472</name>
</gene>
<dbReference type="PATRIC" id="fig|1359193.3.peg.455"/>
<accession>A0A0F3QDH1</accession>
<evidence type="ECO:0000256" key="1">
    <source>
        <dbReference type="SAM" id="Coils"/>
    </source>
</evidence>
<protein>
    <submittedName>
        <fullName evidence="2">Uncharacterized protein</fullName>
    </submittedName>
</protein>
<dbReference type="EMBL" id="LAOI01000001">
    <property type="protein sequence ID" value="KJV89494.1"/>
    <property type="molecule type" value="Genomic_DNA"/>
</dbReference>
<organism evidence="2 3">
    <name type="scientific">Rickettsia bellii str. RML An4</name>
    <dbReference type="NCBI Taxonomy" id="1359193"/>
    <lineage>
        <taxon>Bacteria</taxon>
        <taxon>Pseudomonadati</taxon>
        <taxon>Pseudomonadota</taxon>
        <taxon>Alphaproteobacteria</taxon>
        <taxon>Rickettsiales</taxon>
        <taxon>Rickettsiaceae</taxon>
        <taxon>Rickettsieae</taxon>
        <taxon>Rickettsia</taxon>
        <taxon>belli group</taxon>
    </lineage>
</organism>
<reference evidence="2 3" key="1">
    <citation type="submission" date="2015-02" db="EMBL/GenBank/DDBJ databases">
        <title>Genome Sequencing of Rickettsiales.</title>
        <authorList>
            <person name="Daugherty S.C."/>
            <person name="Su Q."/>
            <person name="Abolude K."/>
            <person name="Beier-Sexton M."/>
            <person name="Carlyon J.A."/>
            <person name="Carter R."/>
            <person name="Day N.P."/>
            <person name="Dumler S.J."/>
            <person name="Dyachenko V."/>
            <person name="Godinez A."/>
            <person name="Kurtti T.J."/>
            <person name="Lichay M."/>
            <person name="Mullins K.E."/>
            <person name="Ott S."/>
            <person name="Pappas-Brown V."/>
            <person name="Paris D.H."/>
            <person name="Patel P."/>
            <person name="Richards A.L."/>
            <person name="Sadzewicz L."/>
            <person name="Sears K."/>
            <person name="Seidman D."/>
            <person name="Sengamalay N."/>
            <person name="Stenos J."/>
            <person name="Tallon L.J."/>
            <person name="Vincent G."/>
            <person name="Fraser C.M."/>
            <person name="Munderloh U."/>
            <person name="Dunning-Hotopp J.C."/>
        </authorList>
    </citation>
    <scope>NUCLEOTIDE SEQUENCE [LARGE SCALE GENOMIC DNA]</scope>
    <source>
        <strain evidence="2 3">RML An4</strain>
    </source>
</reference>
<dbReference type="RefSeq" id="WP_155980535.1">
    <property type="nucleotide sequence ID" value="NZ_LAOI01000001.1"/>
</dbReference>
<dbReference type="AlphaFoldDB" id="A0A0F3QDH1"/>
<sequence length="341" mass="40136">MAKQYRNNKPLFQNTGSALKIAACDFKKNSIANNTELHNDKWQLSLMHLSNHKKELPSKVFILLERKSAFGEHVICKIYIEGDKLQKIHYLLYPQSIDTEVCKKIFGEMEYIDSKPRYYSSVFEINMETGKQLIQILENQEVIGKAEYDILRDLLKQIGIDAKQFDYVWKEYIECKNVREVKKDELLKVDEILVRRDSKEIERLEIIHVHSKEIENIKNELNNTVKELEDKIENMSMTTKEARMVNAELDSLKSYICDLKKSHDTKIISEITEYMKELLKDREFTTKMLLGLNKKVKNLEAKHDTKALILNEIVYDNTMLNYPKLLQKVIDIYGFNQAMEL</sequence>
<dbReference type="Proteomes" id="UP000033661">
    <property type="component" value="Unassembled WGS sequence"/>
</dbReference>
<comment type="caution">
    <text evidence="2">The sequence shown here is derived from an EMBL/GenBank/DDBJ whole genome shotgun (WGS) entry which is preliminary data.</text>
</comment>